<keyword evidence="2" id="KW-1003">Cell membrane</keyword>
<dbReference type="InterPro" id="IPR051791">
    <property type="entry name" value="Pra-immunoreactive"/>
</dbReference>
<feature type="transmembrane region" description="Helical" evidence="7">
    <location>
        <begin position="21"/>
        <end position="42"/>
    </location>
</feature>
<dbReference type="Pfam" id="PF06271">
    <property type="entry name" value="RDD"/>
    <property type="match status" value="1"/>
</dbReference>
<feature type="region of interest" description="Disordered" evidence="6">
    <location>
        <begin position="152"/>
        <end position="197"/>
    </location>
</feature>
<keyword evidence="3 7" id="KW-0812">Transmembrane</keyword>
<evidence type="ECO:0000256" key="4">
    <source>
        <dbReference type="ARBA" id="ARBA00022989"/>
    </source>
</evidence>
<dbReference type="InterPro" id="IPR010432">
    <property type="entry name" value="RDD"/>
</dbReference>
<accession>A0A371NWV9</accession>
<evidence type="ECO:0000256" key="1">
    <source>
        <dbReference type="ARBA" id="ARBA00004651"/>
    </source>
</evidence>
<dbReference type="EMBL" id="QUAB01000029">
    <property type="protein sequence ID" value="REJ06855.1"/>
    <property type="molecule type" value="Genomic_DNA"/>
</dbReference>
<name>A0A371NWV9_9MICO</name>
<organism evidence="9 10">
    <name type="scientific">Microbacterium bovistercoris</name>
    <dbReference type="NCBI Taxonomy" id="2293570"/>
    <lineage>
        <taxon>Bacteria</taxon>
        <taxon>Bacillati</taxon>
        <taxon>Actinomycetota</taxon>
        <taxon>Actinomycetes</taxon>
        <taxon>Micrococcales</taxon>
        <taxon>Microbacteriaceae</taxon>
        <taxon>Microbacterium</taxon>
    </lineage>
</organism>
<gene>
    <name evidence="9" type="ORF">DY023_04940</name>
</gene>
<comment type="caution">
    <text evidence="9">The sequence shown here is derived from an EMBL/GenBank/DDBJ whole genome shotgun (WGS) entry which is preliminary data.</text>
</comment>
<feature type="compositionally biased region" description="Pro residues" evidence="6">
    <location>
        <begin position="173"/>
        <end position="197"/>
    </location>
</feature>
<evidence type="ECO:0000259" key="8">
    <source>
        <dbReference type="Pfam" id="PF06271"/>
    </source>
</evidence>
<dbReference type="AlphaFoldDB" id="A0A371NWV9"/>
<evidence type="ECO:0000256" key="5">
    <source>
        <dbReference type="ARBA" id="ARBA00023136"/>
    </source>
</evidence>
<feature type="non-terminal residue" evidence="9">
    <location>
        <position position="197"/>
    </location>
</feature>
<evidence type="ECO:0000313" key="9">
    <source>
        <dbReference type="EMBL" id="REJ06855.1"/>
    </source>
</evidence>
<reference evidence="9 10" key="1">
    <citation type="submission" date="2018-08" db="EMBL/GenBank/DDBJ databases">
        <title>Isolation, diversity and antifungal activity of Actinobacteria from cow dung.</title>
        <authorList>
            <person name="Ling L."/>
        </authorList>
    </citation>
    <scope>NUCLEOTIDE SEQUENCE [LARGE SCALE GENOMIC DNA]</scope>
    <source>
        <strain evidence="9 10">NEAU-LLE</strain>
    </source>
</reference>
<protein>
    <submittedName>
        <fullName evidence="9">RDD family protein</fullName>
    </submittedName>
</protein>
<feature type="domain" description="RDD" evidence="8">
    <location>
        <begin position="7"/>
        <end position="139"/>
    </location>
</feature>
<dbReference type="PANTHER" id="PTHR36115">
    <property type="entry name" value="PROLINE-RICH ANTIGEN HOMOLOG-RELATED"/>
    <property type="match status" value="1"/>
</dbReference>
<dbReference type="Proteomes" id="UP000262172">
    <property type="component" value="Unassembled WGS sequence"/>
</dbReference>
<evidence type="ECO:0000256" key="3">
    <source>
        <dbReference type="ARBA" id="ARBA00022692"/>
    </source>
</evidence>
<proteinExistence type="predicted"/>
<evidence type="ECO:0000256" key="6">
    <source>
        <dbReference type="SAM" id="MobiDB-lite"/>
    </source>
</evidence>
<feature type="transmembrane region" description="Helical" evidence="7">
    <location>
        <begin position="48"/>
        <end position="72"/>
    </location>
</feature>
<sequence length="197" mass="19965">MLPFGQVAPVKRRVLAYVVDALIAAGLAIVLTIVVAVIAVSAGPEGYLGAYTVGMGILSLVMLAWFIVYTAMQGGTGSIGMRAQGLRLARAADGTPIGFGKALVRNLVFGVTAWIVVGYFSPLFDGSGRFQGWHDKAAGALMLDARVPAAPAAPAPPAPQTTAMPAAPAPAMQIPPRPPLPGAAAPVPPAPVLPAPV</sequence>
<evidence type="ECO:0000256" key="7">
    <source>
        <dbReference type="SAM" id="Phobius"/>
    </source>
</evidence>
<feature type="compositionally biased region" description="Low complexity" evidence="6">
    <location>
        <begin position="160"/>
        <end position="172"/>
    </location>
</feature>
<comment type="subcellular location">
    <subcellularLocation>
        <location evidence="1">Cell membrane</location>
        <topology evidence="1">Multi-pass membrane protein</topology>
    </subcellularLocation>
</comment>
<evidence type="ECO:0000313" key="10">
    <source>
        <dbReference type="Proteomes" id="UP000262172"/>
    </source>
</evidence>
<dbReference type="GO" id="GO:0005886">
    <property type="term" value="C:plasma membrane"/>
    <property type="evidence" value="ECO:0007669"/>
    <property type="project" value="UniProtKB-SubCell"/>
</dbReference>
<keyword evidence="5 7" id="KW-0472">Membrane</keyword>
<keyword evidence="10" id="KW-1185">Reference proteome</keyword>
<keyword evidence="4 7" id="KW-1133">Transmembrane helix</keyword>
<evidence type="ECO:0000256" key="2">
    <source>
        <dbReference type="ARBA" id="ARBA00022475"/>
    </source>
</evidence>